<gene>
    <name evidence="2" type="ORF">HMI49_13450</name>
</gene>
<protein>
    <submittedName>
        <fullName evidence="2">Uncharacterized protein</fullName>
    </submittedName>
</protein>
<feature type="transmembrane region" description="Helical" evidence="1">
    <location>
        <begin position="21"/>
        <end position="40"/>
    </location>
</feature>
<dbReference type="OrthoDB" id="5522005at2"/>
<dbReference type="AlphaFoldDB" id="A0A3A8IPJ7"/>
<evidence type="ECO:0000256" key="1">
    <source>
        <dbReference type="SAM" id="Phobius"/>
    </source>
</evidence>
<organism evidence="2 3">
    <name type="scientific">Corallococcus exercitus</name>
    <dbReference type="NCBI Taxonomy" id="2316736"/>
    <lineage>
        <taxon>Bacteria</taxon>
        <taxon>Pseudomonadati</taxon>
        <taxon>Myxococcota</taxon>
        <taxon>Myxococcia</taxon>
        <taxon>Myxococcales</taxon>
        <taxon>Cystobacterineae</taxon>
        <taxon>Myxococcaceae</taxon>
        <taxon>Corallococcus</taxon>
    </lineage>
</organism>
<dbReference type="EMBL" id="JABFJV010000062">
    <property type="protein sequence ID" value="NOK34202.1"/>
    <property type="molecule type" value="Genomic_DNA"/>
</dbReference>
<dbReference type="RefSeq" id="WP_120525242.1">
    <property type="nucleotide sequence ID" value="NZ_JABFJV010000062.1"/>
</dbReference>
<keyword evidence="1" id="KW-1133">Transmembrane helix</keyword>
<keyword evidence="1" id="KW-0472">Membrane</keyword>
<reference evidence="2 3" key="1">
    <citation type="submission" date="2020-05" db="EMBL/GenBank/DDBJ databases">
        <authorList>
            <person name="Whitworth D."/>
        </authorList>
    </citation>
    <scope>NUCLEOTIDE SEQUENCE [LARGE SCALE GENOMIC DNA]</scope>
    <source>
        <strain evidence="2 3">AB043B</strain>
    </source>
</reference>
<keyword evidence="3" id="KW-1185">Reference proteome</keyword>
<proteinExistence type="predicted"/>
<evidence type="ECO:0000313" key="2">
    <source>
        <dbReference type="EMBL" id="NOK34202.1"/>
    </source>
</evidence>
<keyword evidence="1" id="KW-0812">Transmembrane</keyword>
<comment type="caution">
    <text evidence="2">The sequence shown here is derived from an EMBL/GenBank/DDBJ whole genome shotgun (WGS) entry which is preliminary data.</text>
</comment>
<sequence>MNGWLSRGYRWLRRPRSRGQALAEFTILLMAFFFGGVAITTFAPDMFAALTIYIRGFYCVLGYPFG</sequence>
<name>A0A3A8IPJ7_9BACT</name>
<evidence type="ECO:0000313" key="3">
    <source>
        <dbReference type="Proteomes" id="UP000563426"/>
    </source>
</evidence>
<accession>A0A3A8IPJ7</accession>
<dbReference type="Proteomes" id="UP000563426">
    <property type="component" value="Unassembled WGS sequence"/>
</dbReference>